<evidence type="ECO:0000313" key="4">
    <source>
        <dbReference type="Proteomes" id="UP000275385"/>
    </source>
</evidence>
<reference evidence="3 4" key="1">
    <citation type="submission" date="2018-08" db="EMBL/GenBank/DDBJ databases">
        <title>Draft genome of the lignicolous fungus Coniochaeta pulveracea.</title>
        <authorList>
            <person name="Borstlap C.J."/>
            <person name="De Witt R.N."/>
            <person name="Botha A."/>
            <person name="Volschenk H."/>
        </authorList>
    </citation>
    <scope>NUCLEOTIDE SEQUENCE [LARGE SCALE GENOMIC DNA]</scope>
    <source>
        <strain evidence="3 4">CAB683</strain>
    </source>
</reference>
<evidence type="ECO:0000256" key="2">
    <source>
        <dbReference type="SAM" id="SignalP"/>
    </source>
</evidence>
<evidence type="ECO:0000313" key="3">
    <source>
        <dbReference type="EMBL" id="RKU41743.1"/>
    </source>
</evidence>
<dbReference type="AlphaFoldDB" id="A0A420Y1E2"/>
<protein>
    <submittedName>
        <fullName evidence="3">Uncharacterized protein</fullName>
    </submittedName>
</protein>
<evidence type="ECO:0000256" key="1">
    <source>
        <dbReference type="SAM" id="MobiDB-lite"/>
    </source>
</evidence>
<dbReference type="EMBL" id="QVQW01000068">
    <property type="protein sequence ID" value="RKU41743.1"/>
    <property type="molecule type" value="Genomic_DNA"/>
</dbReference>
<dbReference type="Proteomes" id="UP000275385">
    <property type="component" value="Unassembled WGS sequence"/>
</dbReference>
<gene>
    <name evidence="3" type="ORF">DL546_000691</name>
</gene>
<organism evidence="3 4">
    <name type="scientific">Coniochaeta pulveracea</name>
    <dbReference type="NCBI Taxonomy" id="177199"/>
    <lineage>
        <taxon>Eukaryota</taxon>
        <taxon>Fungi</taxon>
        <taxon>Dikarya</taxon>
        <taxon>Ascomycota</taxon>
        <taxon>Pezizomycotina</taxon>
        <taxon>Sordariomycetes</taxon>
        <taxon>Sordariomycetidae</taxon>
        <taxon>Coniochaetales</taxon>
        <taxon>Coniochaetaceae</taxon>
        <taxon>Coniochaeta</taxon>
    </lineage>
</organism>
<accession>A0A420Y1E2</accession>
<feature type="compositionally biased region" description="Basic residues" evidence="1">
    <location>
        <begin position="193"/>
        <end position="202"/>
    </location>
</feature>
<comment type="caution">
    <text evidence="3">The sequence shown here is derived from an EMBL/GenBank/DDBJ whole genome shotgun (WGS) entry which is preliminary data.</text>
</comment>
<keyword evidence="4" id="KW-1185">Reference proteome</keyword>
<dbReference type="STRING" id="177199.A0A420Y1E2"/>
<feature type="region of interest" description="Disordered" evidence="1">
    <location>
        <begin position="180"/>
        <end position="202"/>
    </location>
</feature>
<keyword evidence="2" id="KW-0732">Signal</keyword>
<feature type="chain" id="PRO_5019544834" evidence="2">
    <location>
        <begin position="17"/>
        <end position="300"/>
    </location>
</feature>
<name>A0A420Y1E2_9PEZI</name>
<dbReference type="OrthoDB" id="5243165at2759"/>
<sequence>MKVIYILFSTLVGVLGAIINASEDCHADNCLRAVAGLDPRYDISSRRELCSSWVSMSDSLSASPTVPGKGVMGTENETTTAGFEETTATLPRHATVCKGAAAYSSACSCWGITAFADAGPTITGLSSVTDVDGRSTADPTFPSTSVAKLSRLSTGSVPAPSGRVTSGILSSLATADPALSSGTLPNASDAERQKHHNREHHRRSPITWFNRVFCVASNLHIHGQQHAGYFVVSVQQQFQILGTCDELWLRYPIFLAQHQNGIILGHTQHKPDHLFPILVPHTLHKHKHQSDLHNNRAFIP</sequence>
<proteinExistence type="predicted"/>
<feature type="signal peptide" evidence="2">
    <location>
        <begin position="1"/>
        <end position="16"/>
    </location>
</feature>